<dbReference type="GO" id="GO:0003700">
    <property type="term" value="F:DNA-binding transcription factor activity"/>
    <property type="evidence" value="ECO:0007669"/>
    <property type="project" value="InterPro"/>
</dbReference>
<evidence type="ECO:0000259" key="4">
    <source>
        <dbReference type="PROSITE" id="PS51071"/>
    </source>
</evidence>
<dbReference type="InterPro" id="IPR009057">
    <property type="entry name" value="Homeodomain-like_sf"/>
</dbReference>
<dbReference type="Gene3D" id="3.40.50.10490">
    <property type="entry name" value="Glucose-6-phosphate isomerase like protein, domain 1"/>
    <property type="match status" value="1"/>
</dbReference>
<keyword evidence="2" id="KW-0238">DNA-binding</keyword>
<dbReference type="EMBL" id="CP045068">
    <property type="protein sequence ID" value="QFQ90364.1"/>
    <property type="molecule type" value="Genomic_DNA"/>
</dbReference>
<dbReference type="InterPro" id="IPR036388">
    <property type="entry name" value="WH-like_DNA-bd_sf"/>
</dbReference>
<dbReference type="InterPro" id="IPR046348">
    <property type="entry name" value="SIS_dom_sf"/>
</dbReference>
<dbReference type="PANTHER" id="PTHR30514:SF1">
    <property type="entry name" value="HTH-TYPE TRANSCRIPTIONAL REGULATOR HEXR-RELATED"/>
    <property type="match status" value="1"/>
</dbReference>
<feature type="domain" description="SIS" evidence="5">
    <location>
        <begin position="107"/>
        <end position="246"/>
    </location>
</feature>
<dbReference type="GO" id="GO:0003677">
    <property type="term" value="F:DNA binding"/>
    <property type="evidence" value="ECO:0007669"/>
    <property type="project" value="UniProtKB-KW"/>
</dbReference>
<dbReference type="GO" id="GO:1901135">
    <property type="term" value="P:carbohydrate derivative metabolic process"/>
    <property type="evidence" value="ECO:0007669"/>
    <property type="project" value="InterPro"/>
</dbReference>
<dbReference type="InterPro" id="IPR001347">
    <property type="entry name" value="SIS_dom"/>
</dbReference>
<dbReference type="RefSeq" id="WP_056964662.1">
    <property type="nucleotide sequence ID" value="NZ_CP045068.1"/>
</dbReference>
<evidence type="ECO:0000313" key="6">
    <source>
        <dbReference type="EMBL" id="QFQ90364.1"/>
    </source>
</evidence>
<evidence type="ECO:0000256" key="2">
    <source>
        <dbReference type="ARBA" id="ARBA00023125"/>
    </source>
</evidence>
<dbReference type="InterPro" id="IPR000281">
    <property type="entry name" value="HTH_RpiR"/>
</dbReference>
<evidence type="ECO:0000256" key="1">
    <source>
        <dbReference type="ARBA" id="ARBA00023015"/>
    </source>
</evidence>
<dbReference type="GO" id="GO:0097367">
    <property type="term" value="F:carbohydrate derivative binding"/>
    <property type="evidence" value="ECO:0007669"/>
    <property type="project" value="InterPro"/>
</dbReference>
<gene>
    <name evidence="6" type="ORF">LM010_02475</name>
</gene>
<protein>
    <submittedName>
        <fullName evidence="6">SIS domain-containing protein</fullName>
    </submittedName>
</protein>
<evidence type="ECO:0000256" key="3">
    <source>
        <dbReference type="ARBA" id="ARBA00023163"/>
    </source>
</evidence>
<dbReference type="AlphaFoldDB" id="A0A5P8JNI2"/>
<dbReference type="InterPro" id="IPR047640">
    <property type="entry name" value="RpiR-like"/>
</dbReference>
<feature type="domain" description="HTH rpiR-type" evidence="4">
    <location>
        <begin position="1"/>
        <end position="73"/>
    </location>
</feature>
<dbReference type="SUPFAM" id="SSF46689">
    <property type="entry name" value="Homeodomain-like"/>
    <property type="match status" value="1"/>
</dbReference>
<evidence type="ECO:0000259" key="5">
    <source>
        <dbReference type="PROSITE" id="PS51464"/>
    </source>
</evidence>
<dbReference type="SUPFAM" id="SSF53697">
    <property type="entry name" value="SIS domain"/>
    <property type="match status" value="1"/>
</dbReference>
<proteinExistence type="predicted"/>
<dbReference type="Proteomes" id="UP000388452">
    <property type="component" value="Chromosome"/>
</dbReference>
<keyword evidence="1" id="KW-0805">Transcription regulation</keyword>
<name>A0A5P8JNI2_9LACO</name>
<dbReference type="Gene3D" id="1.10.10.10">
    <property type="entry name" value="Winged helix-like DNA-binding domain superfamily/Winged helix DNA-binding domain"/>
    <property type="match status" value="1"/>
</dbReference>
<dbReference type="PROSITE" id="PS51464">
    <property type="entry name" value="SIS"/>
    <property type="match status" value="1"/>
</dbReference>
<accession>A0A5P8JNI2</accession>
<dbReference type="CDD" id="cd05013">
    <property type="entry name" value="SIS_RpiR"/>
    <property type="match status" value="1"/>
</dbReference>
<sequence>MLFLNYTPDLTETDMTIYREIVKDMDAVVYMRIRDLAETTYCSTASIQRFCQKFDCSGWAEFKTKLRMYNNQSNHRGQLPNDIDGGEITRSIAACEDGQYQQAIDRAAHLLYEHSQVVWVGFGTSRIVADYGAVTYSNSVNMSFAVTAPSTHPQIDYPEAVYKSMCVVICSVSGENRVVVGYMNELLKHGVPIIAITNSANSTIARLSTVALAYYVTPQDLDGANLTSQTPAIYIIEKMTRRAMMLARPENVRQLEDNTSYQ</sequence>
<dbReference type="PANTHER" id="PTHR30514">
    <property type="entry name" value="GLUCOKINASE"/>
    <property type="match status" value="1"/>
</dbReference>
<organism evidence="6 7">
    <name type="scientific">Lacticaseibacillus manihotivorans</name>
    <dbReference type="NCBI Taxonomy" id="88233"/>
    <lineage>
        <taxon>Bacteria</taxon>
        <taxon>Bacillati</taxon>
        <taxon>Bacillota</taxon>
        <taxon>Bacilli</taxon>
        <taxon>Lactobacillales</taxon>
        <taxon>Lactobacillaceae</taxon>
        <taxon>Lacticaseibacillus</taxon>
    </lineage>
</organism>
<reference evidence="6 7" key="1">
    <citation type="submission" date="2019-10" db="EMBL/GenBank/DDBJ databases">
        <title>Genome sequencing of Lactobacillus manihotivorans.</title>
        <authorList>
            <person name="Kim K."/>
        </authorList>
    </citation>
    <scope>NUCLEOTIDE SEQUENCE [LARGE SCALE GENOMIC DNA]</scope>
    <source>
        <strain evidence="6 7">LM010</strain>
    </source>
</reference>
<dbReference type="Pfam" id="PF01418">
    <property type="entry name" value="HTH_6"/>
    <property type="match status" value="1"/>
</dbReference>
<dbReference type="PROSITE" id="PS51071">
    <property type="entry name" value="HTH_RPIR"/>
    <property type="match status" value="1"/>
</dbReference>
<evidence type="ECO:0000313" key="7">
    <source>
        <dbReference type="Proteomes" id="UP000388452"/>
    </source>
</evidence>
<dbReference type="InterPro" id="IPR035472">
    <property type="entry name" value="RpiR-like_SIS"/>
</dbReference>
<keyword evidence="3" id="KW-0804">Transcription</keyword>
<dbReference type="Pfam" id="PF01380">
    <property type="entry name" value="SIS"/>
    <property type="match status" value="1"/>
</dbReference>